<dbReference type="RefSeq" id="XP_066918913.1">
    <property type="nucleotide sequence ID" value="XM_067062812.1"/>
</dbReference>
<keyword evidence="4 10" id="KW-0547">Nucleotide-binding</keyword>
<dbReference type="OrthoDB" id="549173at2759"/>
<dbReference type="Gene3D" id="1.20.1200.10">
    <property type="entry name" value="Cobalamin adenosyltransferase-like"/>
    <property type="match status" value="1"/>
</dbReference>
<dbReference type="GO" id="GO:0005524">
    <property type="term" value="F:ATP binding"/>
    <property type="evidence" value="ECO:0007669"/>
    <property type="project" value="UniProtKB-UniRule"/>
</dbReference>
<dbReference type="SUPFAM" id="SSF89028">
    <property type="entry name" value="Cobalamin adenosyltransferase-like"/>
    <property type="match status" value="1"/>
</dbReference>
<dbReference type="GO" id="GO:0009235">
    <property type="term" value="P:cobalamin metabolic process"/>
    <property type="evidence" value="ECO:0007669"/>
    <property type="project" value="UniProtKB-ARBA"/>
</dbReference>
<comment type="subunit">
    <text evidence="2">Homotrimer.</text>
</comment>
<comment type="catalytic activity">
    <reaction evidence="6">
        <text>cob(I)alamin-[corrinoid adenosyltransferase] + ATP = apo-[corrinoid adenosyltransferase] + adenosylcob(III)alamin + triphosphate</text>
        <dbReference type="Rhea" id="RHEA:56796"/>
        <dbReference type="Rhea" id="RHEA-COMP:14743"/>
        <dbReference type="Rhea" id="RHEA-COMP:14744"/>
        <dbReference type="ChEBI" id="CHEBI:18036"/>
        <dbReference type="ChEBI" id="CHEBI:18408"/>
        <dbReference type="ChEBI" id="CHEBI:30616"/>
        <dbReference type="ChEBI" id="CHEBI:60488"/>
        <dbReference type="ChEBI" id="CHEBI:83228"/>
    </reaction>
    <physiologicalReaction direction="left-to-right" evidence="6">
        <dbReference type="Rhea" id="RHEA:56797"/>
    </physiologicalReaction>
</comment>
<reference evidence="12" key="1">
    <citation type="submission" date="2021-01" db="UniProtKB">
        <authorList>
            <consortium name="EnsemblMetazoa"/>
        </authorList>
    </citation>
    <scope>IDENTIFICATION</scope>
</reference>
<evidence type="ECO:0000256" key="9">
    <source>
        <dbReference type="ARBA" id="ARBA00075216"/>
    </source>
</evidence>
<protein>
    <recommendedName>
        <fullName evidence="8">Corrinoid adenosyltransferase MMAB</fullName>
    </recommendedName>
    <alternativeName>
        <fullName evidence="9">ATP:co(I)rrinoid adenosyltransferase MMAB</fullName>
    </alternativeName>
</protein>
<evidence type="ECO:0000313" key="12">
    <source>
        <dbReference type="EnsemblMetazoa" id="CLYHEMP023618.1"/>
    </source>
</evidence>
<proteinExistence type="inferred from homology"/>
<keyword evidence="3 10" id="KW-0808">Transferase</keyword>
<evidence type="ECO:0000256" key="5">
    <source>
        <dbReference type="ARBA" id="ARBA00022840"/>
    </source>
</evidence>
<evidence type="ECO:0000256" key="2">
    <source>
        <dbReference type="ARBA" id="ARBA00011233"/>
    </source>
</evidence>
<dbReference type="Pfam" id="PF01923">
    <property type="entry name" value="Cob_adeno_trans"/>
    <property type="match status" value="1"/>
</dbReference>
<dbReference type="InterPro" id="IPR036451">
    <property type="entry name" value="CblAdoTrfase-like_sf"/>
</dbReference>
<evidence type="ECO:0000259" key="11">
    <source>
        <dbReference type="Pfam" id="PF01923"/>
    </source>
</evidence>
<dbReference type="NCBIfam" id="TIGR00636">
    <property type="entry name" value="PduO_Nterm"/>
    <property type="match status" value="1"/>
</dbReference>
<name>A0A7M5XI41_9CNID</name>
<dbReference type="PANTHER" id="PTHR12213">
    <property type="entry name" value="CORRINOID ADENOSYLTRANSFERASE"/>
    <property type="match status" value="1"/>
</dbReference>
<keyword evidence="5 10" id="KW-0067">ATP-binding</keyword>
<evidence type="ECO:0000313" key="13">
    <source>
        <dbReference type="Proteomes" id="UP000594262"/>
    </source>
</evidence>
<evidence type="ECO:0000256" key="4">
    <source>
        <dbReference type="ARBA" id="ARBA00022741"/>
    </source>
</evidence>
<feature type="domain" description="Cobalamin adenosyltransferase-like" evidence="11">
    <location>
        <begin position="29"/>
        <end position="200"/>
    </location>
</feature>
<dbReference type="InterPro" id="IPR029499">
    <property type="entry name" value="PduO-typ"/>
</dbReference>
<evidence type="ECO:0000256" key="3">
    <source>
        <dbReference type="ARBA" id="ARBA00022679"/>
    </source>
</evidence>
<accession>A0A7M5XI41</accession>
<dbReference type="Proteomes" id="UP000594262">
    <property type="component" value="Unplaced"/>
</dbReference>
<dbReference type="AlphaFoldDB" id="A0A7M5XI41"/>
<dbReference type="FunFam" id="1.20.1200.10:FF:000001">
    <property type="entry name" value="Cob(I)yrinic acid a,c-diamide adenosyltransferase"/>
    <property type="match status" value="1"/>
</dbReference>
<keyword evidence="13" id="KW-1185">Reference proteome</keyword>
<evidence type="ECO:0000256" key="6">
    <source>
        <dbReference type="ARBA" id="ARBA00051988"/>
    </source>
</evidence>
<evidence type="ECO:0000256" key="8">
    <source>
        <dbReference type="ARBA" id="ARBA00071654"/>
    </source>
</evidence>
<dbReference type="PANTHER" id="PTHR12213:SF0">
    <property type="entry name" value="CORRINOID ADENOSYLTRANSFERASE MMAB"/>
    <property type="match status" value="1"/>
</dbReference>
<comment type="similarity">
    <text evidence="1 10">Belongs to the Cob(I)alamin adenosyltransferase family.</text>
</comment>
<dbReference type="GO" id="GO:0008817">
    <property type="term" value="F:corrinoid adenosyltransferase activity"/>
    <property type="evidence" value="ECO:0007669"/>
    <property type="project" value="TreeGrafter"/>
</dbReference>
<sequence>MALVFRTCLRNVRSLTPQNQQAFASTWKIYTKTGDKGTSALFTGERRPKNDDFFEALGSTDELTSHIGIAREFCKDKGHTDLIGRLEEIQCILQEVSSNVATPSDSENTSVNTDATKFDGSYIDDLEKWIDEYDEQLPPLKNFILPSGGKSSASLHVARTVCRRTERRLVPLIQTSSIDEDVYKYVNRLSDFLFNAARFAAHCENEHELVYKRRRKIVEKR</sequence>
<evidence type="ECO:0000256" key="10">
    <source>
        <dbReference type="RuleBase" id="RU366026"/>
    </source>
</evidence>
<dbReference type="EnsemblMetazoa" id="CLYHEMT023618.1">
    <property type="protein sequence ID" value="CLYHEMP023618.1"/>
    <property type="gene ID" value="CLYHEMG023618"/>
</dbReference>
<evidence type="ECO:0000256" key="1">
    <source>
        <dbReference type="ARBA" id="ARBA00007487"/>
    </source>
</evidence>
<dbReference type="GeneID" id="136806255"/>
<comment type="function">
    <text evidence="7">Converts cob(I)alamin to adenosylcobalamin (adenosylcob(III)alamin), a coenzyme for methylmalonyl-CoA mutase, therefore participates in the final step of the vitamin B12 conversion. Generates adenosylcobalamin (AdoCbl) and directly delivers the cofactor to MUT in a transfer that is stimulated by ATP-binding to MMAB and gated by MMAA.</text>
</comment>
<evidence type="ECO:0000256" key="7">
    <source>
        <dbReference type="ARBA" id="ARBA00056747"/>
    </source>
</evidence>
<dbReference type="InterPro" id="IPR016030">
    <property type="entry name" value="CblAdoTrfase-like"/>
</dbReference>
<organism evidence="12 13">
    <name type="scientific">Clytia hemisphaerica</name>
    <dbReference type="NCBI Taxonomy" id="252671"/>
    <lineage>
        <taxon>Eukaryota</taxon>
        <taxon>Metazoa</taxon>
        <taxon>Cnidaria</taxon>
        <taxon>Hydrozoa</taxon>
        <taxon>Hydroidolina</taxon>
        <taxon>Leptothecata</taxon>
        <taxon>Obeliida</taxon>
        <taxon>Clytiidae</taxon>
        <taxon>Clytia</taxon>
    </lineage>
</organism>